<dbReference type="Proteomes" id="UP000054007">
    <property type="component" value="Unassembled WGS sequence"/>
</dbReference>
<accession>A0A0D7BGR5</accession>
<evidence type="ECO:0000256" key="4">
    <source>
        <dbReference type="SAM" id="MobiDB-lite"/>
    </source>
</evidence>
<evidence type="ECO:0000256" key="2">
    <source>
        <dbReference type="ARBA" id="ARBA00022722"/>
    </source>
</evidence>
<feature type="region of interest" description="Disordered" evidence="4">
    <location>
        <begin position="139"/>
        <end position="186"/>
    </location>
</feature>
<feature type="domain" description="VRR-NUC" evidence="5">
    <location>
        <begin position="23"/>
        <end position="115"/>
    </location>
</feature>
<keyword evidence="7" id="KW-1185">Reference proteome</keyword>
<feature type="compositionally biased region" description="Basic residues" evidence="4">
    <location>
        <begin position="144"/>
        <end position="153"/>
    </location>
</feature>
<dbReference type="InterPro" id="IPR014883">
    <property type="entry name" value="VRR_NUC"/>
</dbReference>
<protein>
    <recommendedName>
        <fullName evidence="5">VRR-NUC domain-containing protein</fullName>
    </recommendedName>
</protein>
<evidence type="ECO:0000313" key="7">
    <source>
        <dbReference type="Proteomes" id="UP000054007"/>
    </source>
</evidence>
<name>A0A0D7BGR5_9AGAR</name>
<reference evidence="6 7" key="1">
    <citation type="journal article" date="2015" name="Fungal Genet. Biol.">
        <title>Evolution of novel wood decay mechanisms in Agaricales revealed by the genome sequences of Fistulina hepatica and Cylindrobasidium torrendii.</title>
        <authorList>
            <person name="Floudas D."/>
            <person name="Held B.W."/>
            <person name="Riley R."/>
            <person name="Nagy L.G."/>
            <person name="Koehler G."/>
            <person name="Ransdell A.S."/>
            <person name="Younus H."/>
            <person name="Chow J."/>
            <person name="Chiniquy J."/>
            <person name="Lipzen A."/>
            <person name="Tritt A."/>
            <person name="Sun H."/>
            <person name="Haridas S."/>
            <person name="LaButti K."/>
            <person name="Ohm R.A."/>
            <person name="Kues U."/>
            <person name="Blanchette R.A."/>
            <person name="Grigoriev I.V."/>
            <person name="Minto R.E."/>
            <person name="Hibbett D.S."/>
        </authorList>
    </citation>
    <scope>NUCLEOTIDE SEQUENCE [LARGE SCALE GENOMIC DNA]</scope>
    <source>
        <strain evidence="6 7">FP15055 ss-10</strain>
    </source>
</reference>
<dbReference type="Pfam" id="PF08774">
    <property type="entry name" value="VRR_NUC"/>
    <property type="match status" value="1"/>
</dbReference>
<organism evidence="6 7">
    <name type="scientific">Cylindrobasidium torrendii FP15055 ss-10</name>
    <dbReference type="NCBI Taxonomy" id="1314674"/>
    <lineage>
        <taxon>Eukaryota</taxon>
        <taxon>Fungi</taxon>
        <taxon>Dikarya</taxon>
        <taxon>Basidiomycota</taxon>
        <taxon>Agaricomycotina</taxon>
        <taxon>Agaricomycetes</taxon>
        <taxon>Agaricomycetidae</taxon>
        <taxon>Agaricales</taxon>
        <taxon>Marasmiineae</taxon>
        <taxon>Physalacriaceae</taxon>
        <taxon>Cylindrobasidium</taxon>
    </lineage>
</organism>
<comment type="cofactor">
    <cofactor evidence="1">
        <name>Mg(2+)</name>
        <dbReference type="ChEBI" id="CHEBI:18420"/>
    </cofactor>
</comment>
<evidence type="ECO:0000313" key="6">
    <source>
        <dbReference type="EMBL" id="KIY69390.1"/>
    </source>
</evidence>
<evidence type="ECO:0000259" key="5">
    <source>
        <dbReference type="Pfam" id="PF08774"/>
    </source>
</evidence>
<dbReference type="EMBL" id="KN880485">
    <property type="protein sequence ID" value="KIY69390.1"/>
    <property type="molecule type" value="Genomic_DNA"/>
</dbReference>
<proteinExistence type="predicted"/>
<evidence type="ECO:0000256" key="1">
    <source>
        <dbReference type="ARBA" id="ARBA00001946"/>
    </source>
</evidence>
<gene>
    <name evidence="6" type="ORF">CYLTODRAFT_231166</name>
</gene>
<evidence type="ECO:0000256" key="3">
    <source>
        <dbReference type="ARBA" id="ARBA00022801"/>
    </source>
</evidence>
<dbReference type="GO" id="GO:0016788">
    <property type="term" value="F:hydrolase activity, acting on ester bonds"/>
    <property type="evidence" value="ECO:0007669"/>
    <property type="project" value="InterPro"/>
</dbReference>
<dbReference type="GO" id="GO:0004518">
    <property type="term" value="F:nuclease activity"/>
    <property type="evidence" value="ECO:0007669"/>
    <property type="project" value="UniProtKB-KW"/>
</dbReference>
<sequence length="186" mass="20873">MALRGKDFRPRLASITDGSIANVLNDDEFWNPLLSLVGVDYVNNTEEDVRHLIRYMDKQALAGACKLLAEDYLHRLEGIPEVIAFRKDGTKTAFAVIAKDGLEAQQKMWLEALQMAPGAKLRTQEEVKAYRMNMQTTVLSITSKKPKQSKKRKDSADYTSGDDNDDAPLSPPAKRTRRSTKISESN</sequence>
<keyword evidence="3" id="KW-0378">Hydrolase</keyword>
<keyword evidence="2" id="KW-0540">Nuclease</keyword>
<dbReference type="AlphaFoldDB" id="A0A0D7BGR5"/>